<protein>
    <submittedName>
        <fullName evidence="6">LysR family transcriptional regulator</fullName>
    </submittedName>
</protein>
<dbReference type="EMBL" id="CP049056">
    <property type="protein sequence ID" value="QIE57394.1"/>
    <property type="molecule type" value="Genomic_DNA"/>
</dbReference>
<name>A0A7M3T5W3_9RHOB</name>
<comment type="similarity">
    <text evidence="1">Belongs to the LysR transcriptional regulatory family.</text>
</comment>
<evidence type="ECO:0000313" key="6">
    <source>
        <dbReference type="EMBL" id="QIE57394.1"/>
    </source>
</evidence>
<dbReference type="PRINTS" id="PR00039">
    <property type="entry name" value="HTHLYSR"/>
</dbReference>
<proteinExistence type="inferred from homology"/>
<gene>
    <name evidence="6" type="ORF">G5B40_19260</name>
</gene>
<dbReference type="GO" id="GO:0006351">
    <property type="term" value="P:DNA-templated transcription"/>
    <property type="evidence" value="ECO:0007669"/>
    <property type="project" value="TreeGrafter"/>
</dbReference>
<dbReference type="Gene3D" id="1.10.10.10">
    <property type="entry name" value="Winged helix-like DNA-binding domain superfamily/Winged helix DNA-binding domain"/>
    <property type="match status" value="1"/>
</dbReference>
<dbReference type="GO" id="GO:0043565">
    <property type="term" value="F:sequence-specific DNA binding"/>
    <property type="evidence" value="ECO:0007669"/>
    <property type="project" value="TreeGrafter"/>
</dbReference>
<evidence type="ECO:0000259" key="5">
    <source>
        <dbReference type="PROSITE" id="PS50931"/>
    </source>
</evidence>
<dbReference type="Proteomes" id="UP000503336">
    <property type="component" value="Chromosome"/>
</dbReference>
<dbReference type="GO" id="GO:0003700">
    <property type="term" value="F:DNA-binding transcription factor activity"/>
    <property type="evidence" value="ECO:0007669"/>
    <property type="project" value="InterPro"/>
</dbReference>
<dbReference type="InterPro" id="IPR000847">
    <property type="entry name" value="LysR_HTH_N"/>
</dbReference>
<dbReference type="InterPro" id="IPR036388">
    <property type="entry name" value="WH-like_DNA-bd_sf"/>
</dbReference>
<dbReference type="InterPro" id="IPR058163">
    <property type="entry name" value="LysR-type_TF_proteobact-type"/>
</dbReference>
<dbReference type="Pfam" id="PF03466">
    <property type="entry name" value="LysR_substrate"/>
    <property type="match status" value="1"/>
</dbReference>
<dbReference type="PROSITE" id="PS50931">
    <property type="entry name" value="HTH_LYSR"/>
    <property type="match status" value="1"/>
</dbReference>
<accession>A0A7M3T5W3</accession>
<dbReference type="FunFam" id="1.10.10.10:FF:000001">
    <property type="entry name" value="LysR family transcriptional regulator"/>
    <property type="match status" value="1"/>
</dbReference>
<dbReference type="InterPro" id="IPR036390">
    <property type="entry name" value="WH_DNA-bd_sf"/>
</dbReference>
<dbReference type="SUPFAM" id="SSF53850">
    <property type="entry name" value="Periplasmic binding protein-like II"/>
    <property type="match status" value="1"/>
</dbReference>
<dbReference type="CDD" id="cd08432">
    <property type="entry name" value="PBP2_GcdR_TrpI_HvrB_AmpR_like"/>
    <property type="match status" value="1"/>
</dbReference>
<dbReference type="PANTHER" id="PTHR30537">
    <property type="entry name" value="HTH-TYPE TRANSCRIPTIONAL REGULATOR"/>
    <property type="match status" value="1"/>
</dbReference>
<dbReference type="InterPro" id="IPR005119">
    <property type="entry name" value="LysR_subst-bd"/>
</dbReference>
<dbReference type="KEGG" id="hdh:G5B40_19260"/>
<dbReference type="Pfam" id="PF00126">
    <property type="entry name" value="HTH_1"/>
    <property type="match status" value="1"/>
</dbReference>
<sequence>MIMQNLRSTLPPMGPLIAFEAAARHENFTRAAEELNLSQAAVSQQIRNLERALGTALFLRTHRKVRLSPEGRRFQHTIAAALRQIAVAAAELRARPARASLTVAADQSIAALWLLPRLPRFHARHGDIAVRLVASDEERDSLAAGVDIAIIHGAGAWPGFASTLFFGESIFPVCSQDYLARRGPIGAAAELPSHALLEFEDARWDWMNWRNWLSNTGVDLPAQTGTFRINSYPLLIEAAKNGQGVALGWDRLVDDAIASGALVRPVAESVETDAGYHFVWSEARALPDAASAFRDWAAAELSAAPQP</sequence>
<keyword evidence="7" id="KW-1185">Reference proteome</keyword>
<dbReference type="PANTHER" id="PTHR30537:SF26">
    <property type="entry name" value="GLYCINE CLEAVAGE SYSTEM TRANSCRIPTIONAL ACTIVATOR"/>
    <property type="match status" value="1"/>
</dbReference>
<keyword evidence="2" id="KW-0805">Transcription regulation</keyword>
<evidence type="ECO:0000256" key="4">
    <source>
        <dbReference type="ARBA" id="ARBA00023163"/>
    </source>
</evidence>
<reference evidence="6 7" key="1">
    <citation type="submission" date="2020-02" db="EMBL/GenBank/DDBJ databases">
        <title>complete genome sequence of Rhodobacteraceae bacterium.</title>
        <authorList>
            <person name="Park J."/>
            <person name="Kim Y.-S."/>
            <person name="Kim K.-H."/>
        </authorList>
    </citation>
    <scope>NUCLEOTIDE SEQUENCE [LARGE SCALE GENOMIC DNA]</scope>
    <source>
        <strain evidence="6 7">RR4-56</strain>
    </source>
</reference>
<dbReference type="AlphaFoldDB" id="A0A7M3T5W3"/>
<evidence type="ECO:0000313" key="7">
    <source>
        <dbReference type="Proteomes" id="UP000503336"/>
    </source>
</evidence>
<evidence type="ECO:0000256" key="2">
    <source>
        <dbReference type="ARBA" id="ARBA00023015"/>
    </source>
</evidence>
<feature type="domain" description="HTH lysR-type" evidence="5">
    <location>
        <begin position="16"/>
        <end position="68"/>
    </location>
</feature>
<keyword evidence="4" id="KW-0804">Transcription</keyword>
<dbReference type="Gene3D" id="3.40.190.10">
    <property type="entry name" value="Periplasmic binding protein-like II"/>
    <property type="match status" value="2"/>
</dbReference>
<evidence type="ECO:0000256" key="3">
    <source>
        <dbReference type="ARBA" id="ARBA00023125"/>
    </source>
</evidence>
<evidence type="ECO:0000256" key="1">
    <source>
        <dbReference type="ARBA" id="ARBA00009437"/>
    </source>
</evidence>
<dbReference type="SUPFAM" id="SSF46785">
    <property type="entry name" value="Winged helix' DNA-binding domain"/>
    <property type="match status" value="1"/>
</dbReference>
<organism evidence="6 7">
    <name type="scientific">Pikeienuella piscinae</name>
    <dbReference type="NCBI Taxonomy" id="2748098"/>
    <lineage>
        <taxon>Bacteria</taxon>
        <taxon>Pseudomonadati</taxon>
        <taxon>Pseudomonadota</taxon>
        <taxon>Alphaproteobacteria</taxon>
        <taxon>Rhodobacterales</taxon>
        <taxon>Paracoccaceae</taxon>
        <taxon>Pikeienuella</taxon>
    </lineage>
</organism>
<keyword evidence="3" id="KW-0238">DNA-binding</keyword>